<dbReference type="GO" id="GO:0046872">
    <property type="term" value="F:metal ion binding"/>
    <property type="evidence" value="ECO:0007669"/>
    <property type="project" value="UniProtKB-KW"/>
</dbReference>
<dbReference type="Proteomes" id="UP001139125">
    <property type="component" value="Unassembled WGS sequence"/>
</dbReference>
<dbReference type="Pfam" id="PF05163">
    <property type="entry name" value="DinB"/>
    <property type="match status" value="1"/>
</dbReference>
<evidence type="ECO:0000313" key="5">
    <source>
        <dbReference type="Proteomes" id="UP001139125"/>
    </source>
</evidence>
<dbReference type="AlphaFoldDB" id="A0A9X2L2V8"/>
<name>A0A9X2L2V8_9BACT</name>
<keyword evidence="5" id="KW-1185">Reference proteome</keyword>
<organism evidence="4 5">
    <name type="scientific">Gracilimonas sediminicola</name>
    <dbReference type="NCBI Taxonomy" id="2952158"/>
    <lineage>
        <taxon>Bacteria</taxon>
        <taxon>Pseudomonadati</taxon>
        <taxon>Balneolota</taxon>
        <taxon>Balneolia</taxon>
        <taxon>Balneolales</taxon>
        <taxon>Balneolaceae</taxon>
        <taxon>Gracilimonas</taxon>
    </lineage>
</organism>
<gene>
    <name evidence="4" type="ORF">NM125_06600</name>
</gene>
<evidence type="ECO:0000256" key="3">
    <source>
        <dbReference type="PIRSR" id="PIRSR607837-1"/>
    </source>
</evidence>
<dbReference type="SUPFAM" id="SSF109854">
    <property type="entry name" value="DinB/YfiT-like putative metalloenzymes"/>
    <property type="match status" value="1"/>
</dbReference>
<evidence type="ECO:0000256" key="2">
    <source>
        <dbReference type="ARBA" id="ARBA00022723"/>
    </source>
</evidence>
<sequence length="145" mass="16659">MDFEKLFEYDRWANKKILLAIRELDEGKTKEEVMGLLSHILAAQQVWMNRITGKETAVEIWPQFSMAEMSQKMQENTEKLKDLVAQSDKAITYQNSKGEEFGNVVGDILTHLVIHGQHHRAQIAKLIRQAGQTPPGTDYIFFLRG</sequence>
<dbReference type="EMBL" id="JANDBC010000001">
    <property type="protein sequence ID" value="MCP9291247.1"/>
    <property type="molecule type" value="Genomic_DNA"/>
</dbReference>
<comment type="caution">
    <text evidence="4">The sequence shown here is derived from an EMBL/GenBank/DDBJ whole genome shotgun (WGS) entry which is preliminary data.</text>
</comment>
<proteinExistence type="inferred from homology"/>
<feature type="binding site" evidence="3">
    <location>
        <position position="119"/>
    </location>
    <ligand>
        <name>a divalent metal cation</name>
        <dbReference type="ChEBI" id="CHEBI:60240"/>
    </ligand>
</feature>
<feature type="binding site" evidence="3">
    <location>
        <position position="39"/>
    </location>
    <ligand>
        <name>a divalent metal cation</name>
        <dbReference type="ChEBI" id="CHEBI:60240"/>
    </ligand>
</feature>
<dbReference type="InterPro" id="IPR034660">
    <property type="entry name" value="DinB/YfiT-like"/>
</dbReference>
<evidence type="ECO:0000313" key="4">
    <source>
        <dbReference type="EMBL" id="MCP9291247.1"/>
    </source>
</evidence>
<dbReference type="PANTHER" id="PTHR37302:SF3">
    <property type="entry name" value="DAMAGE-INDUCIBLE PROTEIN DINB"/>
    <property type="match status" value="1"/>
</dbReference>
<dbReference type="RefSeq" id="WP_255134022.1">
    <property type="nucleotide sequence ID" value="NZ_JANDBC010000001.1"/>
</dbReference>
<accession>A0A9X2L2V8</accession>
<feature type="binding site" evidence="3">
    <location>
        <position position="115"/>
    </location>
    <ligand>
        <name>a divalent metal cation</name>
        <dbReference type="ChEBI" id="CHEBI:60240"/>
    </ligand>
</feature>
<dbReference type="InterPro" id="IPR007837">
    <property type="entry name" value="DinB"/>
</dbReference>
<reference evidence="4" key="1">
    <citation type="submission" date="2022-06" db="EMBL/GenBank/DDBJ databases">
        <title>Gracilimonas sp. CAU 1638 isolated from sea sediment.</title>
        <authorList>
            <person name="Kim W."/>
        </authorList>
    </citation>
    <scope>NUCLEOTIDE SEQUENCE</scope>
    <source>
        <strain evidence="4">CAU 1638</strain>
    </source>
</reference>
<dbReference type="Gene3D" id="1.20.120.450">
    <property type="entry name" value="dinb family like domain"/>
    <property type="match status" value="1"/>
</dbReference>
<dbReference type="PANTHER" id="PTHR37302">
    <property type="entry name" value="SLR1116 PROTEIN"/>
    <property type="match status" value="1"/>
</dbReference>
<evidence type="ECO:0000256" key="1">
    <source>
        <dbReference type="ARBA" id="ARBA00008635"/>
    </source>
</evidence>
<keyword evidence="2 3" id="KW-0479">Metal-binding</keyword>
<comment type="similarity">
    <text evidence="1">Belongs to the DinB family.</text>
</comment>
<protein>
    <submittedName>
        <fullName evidence="4">DinB family protein</fullName>
    </submittedName>
</protein>